<organism evidence="4">
    <name type="scientific">mine drainage metagenome</name>
    <dbReference type="NCBI Taxonomy" id="410659"/>
    <lineage>
        <taxon>unclassified sequences</taxon>
        <taxon>metagenomes</taxon>
        <taxon>ecological metagenomes</taxon>
    </lineage>
</organism>
<evidence type="ECO:0000313" key="4">
    <source>
        <dbReference type="EMBL" id="OIQ73566.1"/>
    </source>
</evidence>
<accession>A0A1J5PPR0</accession>
<keyword evidence="2" id="KW-0408">Iron</keyword>
<dbReference type="PANTHER" id="PTHR35303">
    <property type="entry name" value="OS02G0197800 PROTEIN"/>
    <property type="match status" value="1"/>
</dbReference>
<sequence length="119" mass="13038">MKHLTASPRVGVELTPIKSANALFPVAITDHTASALLEIAWNDGSRSLLPHGLLRVSCRCALCVQTRRQTNHQPEMSAMVRLTEINPIGQQGLNLVFSDGHGRGIFPWSYLHELETAAV</sequence>
<reference evidence="4" key="1">
    <citation type="submission" date="2016-10" db="EMBL/GenBank/DDBJ databases">
        <title>Sequence of Gallionella enrichment culture.</title>
        <authorList>
            <person name="Poehlein A."/>
            <person name="Muehling M."/>
            <person name="Daniel R."/>
        </authorList>
    </citation>
    <scope>NUCLEOTIDE SEQUENCE</scope>
</reference>
<feature type="domain" description="Gamma-butyrobetaine hydroxylase-like N-terminal" evidence="3">
    <location>
        <begin position="29"/>
        <end position="112"/>
    </location>
</feature>
<evidence type="ECO:0000256" key="2">
    <source>
        <dbReference type="ARBA" id="ARBA00023004"/>
    </source>
</evidence>
<dbReference type="AlphaFoldDB" id="A0A1J5PPR0"/>
<name>A0A1J5PPR0_9ZZZZ</name>
<dbReference type="InterPro" id="IPR038492">
    <property type="entry name" value="GBBH-like_N_sf"/>
</dbReference>
<dbReference type="InterPro" id="IPR010376">
    <property type="entry name" value="GBBH-like_N"/>
</dbReference>
<evidence type="ECO:0000256" key="1">
    <source>
        <dbReference type="ARBA" id="ARBA00022723"/>
    </source>
</evidence>
<protein>
    <recommendedName>
        <fullName evidence="3">Gamma-butyrobetaine hydroxylase-like N-terminal domain-containing protein</fullName>
    </recommendedName>
</protein>
<dbReference type="Pfam" id="PF06155">
    <property type="entry name" value="GBBH-like_N"/>
    <property type="match status" value="1"/>
</dbReference>
<gene>
    <name evidence="4" type="ORF">GALL_447950</name>
</gene>
<dbReference type="EMBL" id="MLJW01002819">
    <property type="protein sequence ID" value="OIQ73566.1"/>
    <property type="molecule type" value="Genomic_DNA"/>
</dbReference>
<comment type="caution">
    <text evidence="4">The sequence shown here is derived from an EMBL/GenBank/DDBJ whole genome shotgun (WGS) entry which is preliminary data.</text>
</comment>
<evidence type="ECO:0000259" key="3">
    <source>
        <dbReference type="Pfam" id="PF06155"/>
    </source>
</evidence>
<dbReference type="Gene3D" id="3.30.2020.30">
    <property type="match status" value="1"/>
</dbReference>
<keyword evidence="1" id="KW-0479">Metal-binding</keyword>
<dbReference type="GO" id="GO:0046872">
    <property type="term" value="F:metal ion binding"/>
    <property type="evidence" value="ECO:0007669"/>
    <property type="project" value="UniProtKB-KW"/>
</dbReference>
<proteinExistence type="predicted"/>